<dbReference type="AlphaFoldDB" id="A0A0E9MP70"/>
<dbReference type="PANTHER" id="PTHR24421">
    <property type="entry name" value="NITRATE/NITRITE SENSOR PROTEIN NARX-RELATED"/>
    <property type="match status" value="1"/>
</dbReference>
<accession>A0A0E9MP70</accession>
<protein>
    <submittedName>
        <fullName evidence="6">Putative two-component histidine kinase</fullName>
    </submittedName>
</protein>
<dbReference type="InterPro" id="IPR036890">
    <property type="entry name" value="HATPase_C_sf"/>
</dbReference>
<evidence type="ECO:0000256" key="1">
    <source>
        <dbReference type="ARBA" id="ARBA00022679"/>
    </source>
</evidence>
<dbReference type="Proteomes" id="UP000033202">
    <property type="component" value="Unassembled WGS sequence"/>
</dbReference>
<dbReference type="GO" id="GO:0016020">
    <property type="term" value="C:membrane"/>
    <property type="evidence" value="ECO:0007669"/>
    <property type="project" value="InterPro"/>
</dbReference>
<dbReference type="STRING" id="1219043.SCH01S_28_00910"/>
<reference evidence="6 7" key="1">
    <citation type="submission" date="2015-04" db="EMBL/GenBank/DDBJ databases">
        <title>Whole genome shotgun sequence of Sphingomonas changbaiensis NBRC 104936.</title>
        <authorList>
            <person name="Katano-Makiyama Y."/>
            <person name="Hosoyama A."/>
            <person name="Hashimoto M."/>
            <person name="Noguchi M."/>
            <person name="Tsuchikane K."/>
            <person name="Ohji S."/>
            <person name="Yamazoe A."/>
            <person name="Ichikawa N."/>
            <person name="Kimura A."/>
            <person name="Fujita N."/>
        </authorList>
    </citation>
    <scope>NUCLEOTIDE SEQUENCE [LARGE SCALE GENOMIC DNA]</scope>
    <source>
        <strain evidence="6 7">NBRC 104936</strain>
    </source>
</reference>
<feature type="domain" description="Histidine kinase/HSP90-like ATPase" evidence="5">
    <location>
        <begin position="457"/>
        <end position="555"/>
    </location>
</feature>
<feature type="transmembrane region" description="Helical" evidence="4">
    <location>
        <begin position="41"/>
        <end position="61"/>
    </location>
</feature>
<keyword evidence="4" id="KW-0812">Transmembrane</keyword>
<proteinExistence type="predicted"/>
<dbReference type="GO" id="GO:0000155">
    <property type="term" value="F:phosphorelay sensor kinase activity"/>
    <property type="evidence" value="ECO:0007669"/>
    <property type="project" value="InterPro"/>
</dbReference>
<organism evidence="6 7">
    <name type="scientific">Sphingomonas changbaiensis NBRC 104936</name>
    <dbReference type="NCBI Taxonomy" id="1219043"/>
    <lineage>
        <taxon>Bacteria</taxon>
        <taxon>Pseudomonadati</taxon>
        <taxon>Pseudomonadota</taxon>
        <taxon>Alphaproteobacteria</taxon>
        <taxon>Sphingomonadales</taxon>
        <taxon>Sphingomonadaceae</taxon>
        <taxon>Sphingomonas</taxon>
    </lineage>
</organism>
<dbReference type="SUPFAM" id="SSF55874">
    <property type="entry name" value="ATPase domain of HSP90 chaperone/DNA topoisomerase II/histidine kinase"/>
    <property type="match status" value="1"/>
</dbReference>
<dbReference type="PANTHER" id="PTHR24421:SF59">
    <property type="entry name" value="OXYGEN SENSOR HISTIDINE KINASE NREB"/>
    <property type="match status" value="1"/>
</dbReference>
<dbReference type="EMBL" id="BBWU01000028">
    <property type="protein sequence ID" value="GAO39231.1"/>
    <property type="molecule type" value="Genomic_DNA"/>
</dbReference>
<keyword evidence="4" id="KW-0472">Membrane</keyword>
<keyword evidence="1" id="KW-0808">Transferase</keyword>
<evidence type="ECO:0000313" key="7">
    <source>
        <dbReference type="Proteomes" id="UP000033202"/>
    </source>
</evidence>
<keyword evidence="7" id="KW-1185">Reference proteome</keyword>
<evidence type="ECO:0000313" key="6">
    <source>
        <dbReference type="EMBL" id="GAO39231.1"/>
    </source>
</evidence>
<dbReference type="InterPro" id="IPR003594">
    <property type="entry name" value="HATPase_dom"/>
</dbReference>
<dbReference type="Gene3D" id="1.20.5.1930">
    <property type="match status" value="1"/>
</dbReference>
<evidence type="ECO:0000256" key="2">
    <source>
        <dbReference type="ARBA" id="ARBA00022777"/>
    </source>
</evidence>
<dbReference type="RefSeq" id="WP_046348052.1">
    <property type="nucleotide sequence ID" value="NZ_BBWU01000028.1"/>
</dbReference>
<feature type="transmembrane region" description="Helical" evidence="4">
    <location>
        <begin position="149"/>
        <end position="167"/>
    </location>
</feature>
<evidence type="ECO:0000256" key="4">
    <source>
        <dbReference type="SAM" id="Phobius"/>
    </source>
</evidence>
<name>A0A0E9MP70_9SPHN</name>
<keyword evidence="3" id="KW-0902">Two-component regulatory system</keyword>
<dbReference type="SMART" id="SM00387">
    <property type="entry name" value="HATPase_c"/>
    <property type="match status" value="1"/>
</dbReference>
<dbReference type="Pfam" id="PF02518">
    <property type="entry name" value="HATPase_c"/>
    <property type="match status" value="1"/>
</dbReference>
<dbReference type="GO" id="GO:0046983">
    <property type="term" value="F:protein dimerization activity"/>
    <property type="evidence" value="ECO:0007669"/>
    <property type="project" value="InterPro"/>
</dbReference>
<keyword evidence="2 6" id="KW-0418">Kinase</keyword>
<evidence type="ECO:0000259" key="5">
    <source>
        <dbReference type="SMART" id="SM00387"/>
    </source>
</evidence>
<feature type="transmembrane region" description="Helical" evidence="4">
    <location>
        <begin position="73"/>
        <end position="92"/>
    </location>
</feature>
<keyword evidence="4" id="KW-1133">Transmembrane helix</keyword>
<dbReference type="InterPro" id="IPR011712">
    <property type="entry name" value="Sig_transdc_His_kin_sub3_dim/P"/>
</dbReference>
<dbReference type="CDD" id="cd16917">
    <property type="entry name" value="HATPase_UhpB-NarQ-NarX-like"/>
    <property type="match status" value="1"/>
</dbReference>
<dbReference type="Gene3D" id="3.30.565.10">
    <property type="entry name" value="Histidine kinase-like ATPase, C-terminal domain"/>
    <property type="match status" value="1"/>
</dbReference>
<feature type="transmembrane region" description="Helical" evidence="4">
    <location>
        <begin position="121"/>
        <end position="143"/>
    </location>
</feature>
<dbReference type="Pfam" id="PF07730">
    <property type="entry name" value="HisKA_3"/>
    <property type="match status" value="1"/>
</dbReference>
<comment type="caution">
    <text evidence="6">The sequence shown here is derived from an EMBL/GenBank/DDBJ whole genome shotgun (WGS) entry which is preliminary data.</text>
</comment>
<gene>
    <name evidence="6" type="ORF">SCH01S_28_00910</name>
</gene>
<evidence type="ECO:0000256" key="3">
    <source>
        <dbReference type="ARBA" id="ARBA00023012"/>
    </source>
</evidence>
<dbReference type="InterPro" id="IPR050482">
    <property type="entry name" value="Sensor_HK_TwoCompSys"/>
</dbReference>
<sequence length="557" mass="60177">MSTRLISTSGTRAVATARAVLAAFLCASSLANNSPLGVLDASDLILLPYTCYAILLVLAFRYRALVFLVQPRAVLLTAIDLIVFTALLYMTGGADSPFFSPFIFLVLAAGLQWGSRGALYMGLLVSGLFMPSGVIAFAGSSSADTGSHFILRAGYLPVMAFLLWTFARHVERIFEELSRLSVPIGDFADSPEPPLEAALDQALGVFAARRGVLLWLDGEEPHGTLLIASGDAARARHTLSDLPPGLFEPETAASAYLCDRDGRTIARAGSTITAVTPPPFLPVLNGCADYSHALLLRTEQQDSVAWLAILDHTDPANENLAIGTMVAAQLSMFIERWRSHQTRREIVASEERLRLARDLHDGVLQFMAGAGLQLDSIARRGGLAPEDRERLRLLKGSLSEEQRELRALITNLRPSHGAARPAPLRDELGALAERLARSWEIGIDVDVQPQTLQVDQSMAFDLSRIVREAVANAVRHGKATAVCVQARAEDDALLVSIEDNGQGFPAPICWTDEDMDTNGSGPRSLRERAASLSGRLRIESGRDGTKVLVTLPAGVRR</sequence>